<evidence type="ECO:0000313" key="1">
    <source>
        <dbReference type="EMBL" id="QEH37322.1"/>
    </source>
</evidence>
<organism evidence="1 2">
    <name type="scientific">Aquisphaera giovannonii</name>
    <dbReference type="NCBI Taxonomy" id="406548"/>
    <lineage>
        <taxon>Bacteria</taxon>
        <taxon>Pseudomonadati</taxon>
        <taxon>Planctomycetota</taxon>
        <taxon>Planctomycetia</taxon>
        <taxon>Isosphaerales</taxon>
        <taxon>Isosphaeraceae</taxon>
        <taxon>Aquisphaera</taxon>
    </lineage>
</organism>
<dbReference type="AlphaFoldDB" id="A0A5B9W9R6"/>
<evidence type="ECO:0000313" key="2">
    <source>
        <dbReference type="Proteomes" id="UP000324233"/>
    </source>
</evidence>
<accession>A0A5B9W9R6</accession>
<protein>
    <submittedName>
        <fullName evidence="1">Uncharacterized protein</fullName>
    </submittedName>
</protein>
<proteinExistence type="predicted"/>
<gene>
    <name evidence="1" type="ORF">OJF2_59120</name>
</gene>
<keyword evidence="2" id="KW-1185">Reference proteome</keyword>
<dbReference type="KEGG" id="agv:OJF2_59120"/>
<dbReference type="EMBL" id="CP042997">
    <property type="protein sequence ID" value="QEH37322.1"/>
    <property type="molecule type" value="Genomic_DNA"/>
</dbReference>
<name>A0A5B9W9R6_9BACT</name>
<dbReference type="RefSeq" id="WP_148596895.1">
    <property type="nucleotide sequence ID" value="NZ_CP042997.1"/>
</dbReference>
<reference evidence="1 2" key="1">
    <citation type="submission" date="2019-08" db="EMBL/GenBank/DDBJ databases">
        <title>Deep-cultivation of Planctomycetes and their phenomic and genomic characterization uncovers novel biology.</title>
        <authorList>
            <person name="Wiegand S."/>
            <person name="Jogler M."/>
            <person name="Boedeker C."/>
            <person name="Pinto D."/>
            <person name="Vollmers J."/>
            <person name="Rivas-Marin E."/>
            <person name="Kohn T."/>
            <person name="Peeters S.H."/>
            <person name="Heuer A."/>
            <person name="Rast P."/>
            <person name="Oberbeckmann S."/>
            <person name="Bunk B."/>
            <person name="Jeske O."/>
            <person name="Meyerdierks A."/>
            <person name="Storesund J.E."/>
            <person name="Kallscheuer N."/>
            <person name="Luecker S."/>
            <person name="Lage O.M."/>
            <person name="Pohl T."/>
            <person name="Merkel B.J."/>
            <person name="Hornburger P."/>
            <person name="Mueller R.-W."/>
            <person name="Bruemmer F."/>
            <person name="Labrenz M."/>
            <person name="Spormann A.M."/>
            <person name="Op den Camp H."/>
            <person name="Overmann J."/>
            <person name="Amann R."/>
            <person name="Jetten M.S.M."/>
            <person name="Mascher T."/>
            <person name="Medema M.H."/>
            <person name="Devos D.P."/>
            <person name="Kaster A.-K."/>
            <person name="Ovreas L."/>
            <person name="Rohde M."/>
            <person name="Galperin M.Y."/>
            <person name="Jogler C."/>
        </authorList>
    </citation>
    <scope>NUCLEOTIDE SEQUENCE [LARGE SCALE GENOMIC DNA]</scope>
    <source>
        <strain evidence="1 2">OJF2</strain>
    </source>
</reference>
<sequence>MAALRLNRSLPLPRTIRIRDALERRDSSQARSDLDARIAVNPASPPVLERWFAGQVSQVRPR</sequence>
<dbReference type="Proteomes" id="UP000324233">
    <property type="component" value="Chromosome"/>
</dbReference>